<evidence type="ECO:0000313" key="2">
    <source>
        <dbReference type="Proteomes" id="UP000182858"/>
    </source>
</evidence>
<dbReference type="EMBL" id="LT629689">
    <property type="protein sequence ID" value="SDF13107.1"/>
    <property type="molecule type" value="Genomic_DNA"/>
</dbReference>
<accession>A0ABY0N924</accession>
<keyword evidence="2" id="KW-1185">Reference proteome</keyword>
<protein>
    <submittedName>
        <fullName evidence="1">Uncharacterized protein</fullName>
    </submittedName>
</protein>
<reference evidence="1 2" key="1">
    <citation type="submission" date="2016-10" db="EMBL/GenBank/DDBJ databases">
        <authorList>
            <person name="Varghese N."/>
            <person name="Submissions S."/>
        </authorList>
    </citation>
    <scope>NUCLEOTIDE SEQUENCE [LARGE SCALE GENOMIC DNA]</scope>
    <source>
        <strain evidence="1 2">DSM 17835</strain>
    </source>
</reference>
<proteinExistence type="predicted"/>
<evidence type="ECO:0000313" key="1">
    <source>
        <dbReference type="EMBL" id="SDF13107.1"/>
    </source>
</evidence>
<sequence>MSAVLTADEVIHRLAKGGLQLLFGLPFITDQWVEDLAPFNLGPKRFKKYQLHTGFV</sequence>
<dbReference type="Proteomes" id="UP000182858">
    <property type="component" value="Chromosome I"/>
</dbReference>
<name>A0ABY0N924_9PSED</name>
<gene>
    <name evidence="1" type="ORF">SAMN05216591_2038</name>
</gene>
<organism evidence="1 2">
    <name type="scientific">Pseudomonas extremaustralis</name>
    <dbReference type="NCBI Taxonomy" id="359110"/>
    <lineage>
        <taxon>Bacteria</taxon>
        <taxon>Pseudomonadati</taxon>
        <taxon>Pseudomonadota</taxon>
        <taxon>Gammaproteobacteria</taxon>
        <taxon>Pseudomonadales</taxon>
        <taxon>Pseudomonadaceae</taxon>
        <taxon>Pseudomonas</taxon>
    </lineage>
</organism>